<dbReference type="STRING" id="267850.ADINL_0065"/>
<dbReference type="InterPro" id="IPR036291">
    <property type="entry name" value="NAD(P)-bd_dom_sf"/>
</dbReference>
<dbReference type="GO" id="GO:0009073">
    <property type="term" value="P:aromatic amino acid family biosynthetic process"/>
    <property type="evidence" value="ECO:0007669"/>
    <property type="project" value="UniProtKB-KW"/>
</dbReference>
<dbReference type="PANTHER" id="PTHR21089:SF1">
    <property type="entry name" value="BIFUNCTIONAL 3-DEHYDROQUINATE DEHYDRATASE_SHIKIMATE DEHYDROGENASE, CHLOROPLASTIC"/>
    <property type="match status" value="1"/>
</dbReference>
<accession>A0A063Y8E8</accession>
<reference evidence="12 13" key="1">
    <citation type="journal article" date="2005" name="Int. J. Syst. Evol. Microbiol.">
        <title>Nitrincola lacisaponensis gen. nov., sp. nov., a novel alkaliphilic bacterium isolated from an alkaline, saline lake.</title>
        <authorList>
            <person name="Dimitriu P.A."/>
            <person name="Shukla S.K."/>
            <person name="Conradt J."/>
            <person name="Marquez M.C."/>
            <person name="Ventosa A."/>
            <person name="Maglia A."/>
            <person name="Peyton B.M."/>
            <person name="Pinkart H.C."/>
            <person name="Mormile M.R."/>
        </authorList>
    </citation>
    <scope>NUCLEOTIDE SEQUENCE [LARGE SCALE GENOMIC DNA]</scope>
    <source>
        <strain evidence="12 13">4CA</strain>
    </source>
</reference>
<feature type="binding site" evidence="8">
    <location>
        <begin position="152"/>
        <end position="157"/>
    </location>
    <ligand>
        <name>NADP(+)</name>
        <dbReference type="ChEBI" id="CHEBI:58349"/>
    </ligand>
</feature>
<name>A0A063Y8E8_9GAMM</name>
<feature type="binding site" evidence="8">
    <location>
        <position position="87"/>
    </location>
    <ligand>
        <name>shikimate</name>
        <dbReference type="ChEBI" id="CHEBI:36208"/>
    </ligand>
</feature>
<feature type="binding site" evidence="8">
    <location>
        <position position="223"/>
    </location>
    <ligand>
        <name>shikimate</name>
        <dbReference type="ChEBI" id="CHEBI:36208"/>
    </ligand>
</feature>
<dbReference type="Pfam" id="PF18317">
    <property type="entry name" value="SDH_C"/>
    <property type="match status" value="1"/>
</dbReference>
<gene>
    <name evidence="8" type="primary">aroE</name>
    <name evidence="12" type="ORF">ADINL_0065</name>
</gene>
<keyword evidence="4 8" id="KW-0521">NADP</keyword>
<evidence type="ECO:0000256" key="4">
    <source>
        <dbReference type="ARBA" id="ARBA00022857"/>
    </source>
</evidence>
<protein>
    <recommendedName>
        <fullName evidence="2 8">Shikimate dehydrogenase (NADP(+))</fullName>
        <shortName evidence="8">SDH</shortName>
        <ecNumber evidence="2 8">1.1.1.25</ecNumber>
    </recommendedName>
</protein>
<keyword evidence="13" id="KW-1185">Reference proteome</keyword>
<dbReference type="NCBIfam" id="TIGR00507">
    <property type="entry name" value="aroE"/>
    <property type="match status" value="1"/>
</dbReference>
<dbReference type="FunFam" id="3.40.50.10860:FF:000006">
    <property type="entry name" value="Shikimate dehydrogenase (NADP(+))"/>
    <property type="match status" value="1"/>
</dbReference>
<evidence type="ECO:0000259" key="9">
    <source>
        <dbReference type="Pfam" id="PF01488"/>
    </source>
</evidence>
<evidence type="ECO:0000256" key="3">
    <source>
        <dbReference type="ARBA" id="ARBA00022605"/>
    </source>
</evidence>
<comment type="caution">
    <text evidence="12">The sequence shown here is derived from an EMBL/GenBank/DDBJ whole genome shotgun (WGS) entry which is preliminary data.</text>
</comment>
<dbReference type="Pfam" id="PF08501">
    <property type="entry name" value="Shikimate_dh_N"/>
    <property type="match status" value="1"/>
</dbReference>
<organism evidence="12 13">
    <name type="scientific">Nitrincola lacisaponensis</name>
    <dbReference type="NCBI Taxonomy" id="267850"/>
    <lineage>
        <taxon>Bacteria</taxon>
        <taxon>Pseudomonadati</taxon>
        <taxon>Pseudomonadota</taxon>
        <taxon>Gammaproteobacteria</taxon>
        <taxon>Oceanospirillales</taxon>
        <taxon>Oceanospirillaceae</taxon>
        <taxon>Nitrincola</taxon>
    </lineage>
</organism>
<dbReference type="InterPro" id="IPR011342">
    <property type="entry name" value="Shikimate_DH"/>
</dbReference>
<dbReference type="GO" id="GO:0050661">
    <property type="term" value="F:NADP binding"/>
    <property type="evidence" value="ECO:0007669"/>
    <property type="project" value="InterPro"/>
</dbReference>
<feature type="binding site" evidence="8">
    <location>
        <position position="221"/>
    </location>
    <ligand>
        <name>NADP(+)</name>
        <dbReference type="ChEBI" id="CHEBI:58349"/>
    </ligand>
</feature>
<sequence>MTDQYAVLGNPVTHSRSPFIHACFARQQHQRMEYRAIEAPLDGFESCVSQFLQGDGKGVNVTVPFKEQAWRLAACRTPRAELAGAVNTLWRDESGQLWGDNTDGIGLVTDLTQNVQVKLEGARILMLGAGGAVRGVIQPLLDAGCSQLFIANRTAEKAQLLVEQFAPLLPEGVLLQGGGYTSVPSDGEFDLIINGTSASLSGDLPPVNPVIVGAHTLCYDMMYSARPTAFCQWAITHQAARAVDGLGMLVEQAAEAFLCWRGVRPDTAPVISLLRQSLAQQ</sequence>
<dbReference type="EC" id="1.1.1.25" evidence="2 8"/>
<keyword evidence="3 8" id="KW-0028">Amino-acid biosynthesis</keyword>
<feature type="domain" description="SDH C-terminal" evidence="11">
    <location>
        <begin position="245"/>
        <end position="274"/>
    </location>
</feature>
<evidence type="ECO:0000256" key="5">
    <source>
        <dbReference type="ARBA" id="ARBA00023002"/>
    </source>
</evidence>
<feature type="binding site" evidence="8">
    <location>
        <position position="62"/>
    </location>
    <ligand>
        <name>shikimate</name>
        <dbReference type="ChEBI" id="CHEBI:36208"/>
    </ligand>
</feature>
<dbReference type="NCBIfam" id="NF001310">
    <property type="entry name" value="PRK00258.1-2"/>
    <property type="match status" value="1"/>
</dbReference>
<dbReference type="CDD" id="cd01065">
    <property type="entry name" value="NAD_bind_Shikimate_DH"/>
    <property type="match status" value="1"/>
</dbReference>
<dbReference type="HAMAP" id="MF_00222">
    <property type="entry name" value="Shikimate_DH_AroE"/>
    <property type="match status" value="1"/>
</dbReference>
<dbReference type="Proteomes" id="UP000027318">
    <property type="component" value="Unassembled WGS sequence"/>
</dbReference>
<evidence type="ECO:0000313" key="13">
    <source>
        <dbReference type="Proteomes" id="UP000027318"/>
    </source>
</evidence>
<dbReference type="OrthoDB" id="9776868at2"/>
<evidence type="ECO:0000259" key="11">
    <source>
        <dbReference type="Pfam" id="PF18317"/>
    </source>
</evidence>
<dbReference type="AlphaFoldDB" id="A0A063Y8E8"/>
<comment type="similarity">
    <text evidence="8">Belongs to the shikimate dehydrogenase family.</text>
</comment>
<evidence type="ECO:0000256" key="7">
    <source>
        <dbReference type="ARBA" id="ARBA00049442"/>
    </source>
</evidence>
<proteinExistence type="inferred from homology"/>
<evidence type="ECO:0000256" key="8">
    <source>
        <dbReference type="HAMAP-Rule" id="MF_00222"/>
    </source>
</evidence>
<dbReference type="PATRIC" id="fig|267850.7.peg.65"/>
<feature type="binding site" evidence="8">
    <location>
        <position position="252"/>
    </location>
    <ligand>
        <name>shikimate</name>
        <dbReference type="ChEBI" id="CHEBI:36208"/>
    </ligand>
</feature>
<feature type="domain" description="Quinate/shikimate 5-dehydrogenase/glutamyl-tRNA reductase" evidence="9">
    <location>
        <begin position="113"/>
        <end position="166"/>
    </location>
</feature>
<dbReference type="UniPathway" id="UPA00053">
    <property type="reaction ID" value="UER00087"/>
</dbReference>
<keyword evidence="5 8" id="KW-0560">Oxidoreductase</keyword>
<dbReference type="GO" id="GO:0019632">
    <property type="term" value="P:shikimate metabolic process"/>
    <property type="evidence" value="ECO:0007669"/>
    <property type="project" value="InterPro"/>
</dbReference>
<dbReference type="Pfam" id="PF01488">
    <property type="entry name" value="Shikimate_DH"/>
    <property type="match status" value="1"/>
</dbReference>
<feature type="binding site" evidence="8">
    <location>
        <position position="245"/>
    </location>
    <ligand>
        <name>NADP(+)</name>
        <dbReference type="ChEBI" id="CHEBI:58349"/>
    </ligand>
</feature>
<comment type="pathway">
    <text evidence="1 8">Metabolic intermediate biosynthesis; chorismate biosynthesis; chorismate from D-erythrose 4-phosphate and phosphoenolpyruvate: step 4/7.</text>
</comment>
<comment type="subunit">
    <text evidence="8">Homodimer.</text>
</comment>
<evidence type="ECO:0000256" key="2">
    <source>
        <dbReference type="ARBA" id="ARBA00012962"/>
    </source>
</evidence>
<comment type="catalytic activity">
    <reaction evidence="7 8">
        <text>shikimate + NADP(+) = 3-dehydroshikimate + NADPH + H(+)</text>
        <dbReference type="Rhea" id="RHEA:17737"/>
        <dbReference type="ChEBI" id="CHEBI:15378"/>
        <dbReference type="ChEBI" id="CHEBI:16630"/>
        <dbReference type="ChEBI" id="CHEBI:36208"/>
        <dbReference type="ChEBI" id="CHEBI:57783"/>
        <dbReference type="ChEBI" id="CHEBI:58349"/>
        <dbReference type="EC" id="1.1.1.25"/>
    </reaction>
</comment>
<evidence type="ECO:0000256" key="6">
    <source>
        <dbReference type="ARBA" id="ARBA00023141"/>
    </source>
</evidence>
<dbReference type="SUPFAM" id="SSF51735">
    <property type="entry name" value="NAD(P)-binding Rossmann-fold domains"/>
    <property type="match status" value="1"/>
</dbReference>
<dbReference type="GO" id="GO:0004764">
    <property type="term" value="F:shikimate 3-dehydrogenase (NADP+) activity"/>
    <property type="evidence" value="ECO:0007669"/>
    <property type="project" value="UniProtKB-UniRule"/>
</dbReference>
<evidence type="ECO:0000313" key="12">
    <source>
        <dbReference type="EMBL" id="KDE41385.1"/>
    </source>
</evidence>
<dbReference type="SUPFAM" id="SSF53223">
    <property type="entry name" value="Aminoacid dehydrogenase-like, N-terminal domain"/>
    <property type="match status" value="1"/>
</dbReference>
<evidence type="ECO:0000256" key="1">
    <source>
        <dbReference type="ARBA" id="ARBA00004871"/>
    </source>
</evidence>
<feature type="binding site" evidence="8">
    <location>
        <begin position="128"/>
        <end position="132"/>
    </location>
    <ligand>
        <name>NADP(+)</name>
        <dbReference type="ChEBI" id="CHEBI:58349"/>
    </ligand>
</feature>
<dbReference type="GO" id="GO:0009423">
    <property type="term" value="P:chorismate biosynthetic process"/>
    <property type="evidence" value="ECO:0007669"/>
    <property type="project" value="UniProtKB-UniRule"/>
</dbReference>
<feature type="domain" description="Shikimate dehydrogenase substrate binding N-terminal" evidence="10">
    <location>
        <begin position="7"/>
        <end position="89"/>
    </location>
</feature>
<dbReference type="Gene3D" id="3.40.50.720">
    <property type="entry name" value="NAD(P)-binding Rossmann-like Domain"/>
    <property type="match status" value="1"/>
</dbReference>
<keyword evidence="6 8" id="KW-0057">Aromatic amino acid biosynthesis</keyword>
<comment type="function">
    <text evidence="8">Involved in the biosynthesis of the chorismate, which leads to the biosynthesis of aromatic amino acids. Catalyzes the reversible NADPH linked reduction of 3-dehydroshikimate (DHSA) to yield shikimate (SA).</text>
</comment>
<dbReference type="InterPro" id="IPR006151">
    <property type="entry name" value="Shikm_DH/Glu-tRNA_Rdtase"/>
</dbReference>
<dbReference type="PANTHER" id="PTHR21089">
    <property type="entry name" value="SHIKIMATE DEHYDROGENASE"/>
    <property type="match status" value="1"/>
</dbReference>
<evidence type="ECO:0000259" key="10">
    <source>
        <dbReference type="Pfam" id="PF08501"/>
    </source>
</evidence>
<dbReference type="RefSeq" id="WP_036542336.1">
    <property type="nucleotide sequence ID" value="NZ_JMSZ01000001.1"/>
</dbReference>
<dbReference type="InterPro" id="IPR013708">
    <property type="entry name" value="Shikimate_DH-bd_N"/>
</dbReference>
<dbReference type="GO" id="GO:0008652">
    <property type="term" value="P:amino acid biosynthetic process"/>
    <property type="evidence" value="ECO:0007669"/>
    <property type="project" value="UniProtKB-KW"/>
</dbReference>
<dbReference type="GO" id="GO:0005829">
    <property type="term" value="C:cytosol"/>
    <property type="evidence" value="ECO:0007669"/>
    <property type="project" value="TreeGrafter"/>
</dbReference>
<dbReference type="InterPro" id="IPR041121">
    <property type="entry name" value="SDH_C"/>
</dbReference>
<feature type="binding site" evidence="8">
    <location>
        <begin position="15"/>
        <end position="17"/>
    </location>
    <ligand>
        <name>shikimate</name>
        <dbReference type="ChEBI" id="CHEBI:36208"/>
    </ligand>
</feature>
<feature type="binding site" evidence="8">
    <location>
        <position position="103"/>
    </location>
    <ligand>
        <name>shikimate</name>
        <dbReference type="ChEBI" id="CHEBI:36208"/>
    </ligand>
</feature>
<comment type="caution">
    <text evidence="8">Lacks conserved residue(s) required for the propagation of feature annotation.</text>
</comment>
<dbReference type="Gene3D" id="3.40.50.10860">
    <property type="entry name" value="Leucine Dehydrogenase, chain A, domain 1"/>
    <property type="match status" value="1"/>
</dbReference>
<dbReference type="EMBL" id="JMSZ01000001">
    <property type="protein sequence ID" value="KDE41385.1"/>
    <property type="molecule type" value="Genomic_DNA"/>
</dbReference>
<dbReference type="InterPro" id="IPR022893">
    <property type="entry name" value="Shikimate_DH_fam"/>
</dbReference>
<dbReference type="InterPro" id="IPR046346">
    <property type="entry name" value="Aminoacid_DH-like_N_sf"/>
</dbReference>
<feature type="active site" description="Proton acceptor" evidence="8">
    <location>
        <position position="66"/>
    </location>
</feature>